<sequence>MCIGVFFLQKVIIRAIPPATNRDLSWSRRYEVCCEKQQTIIVVVRQNPQDRHRWSKRREERKHHVCVCVRRGEHAGHCRHRRRDDAGSKVGLEFEGRDEPEGVRNSDTER</sequence>
<dbReference type="Proteomes" id="UP001497644">
    <property type="component" value="Chromosome 12"/>
</dbReference>
<name>A0AAV2ND65_9HYME</name>
<accession>A0AAV2ND65</accession>
<reference evidence="2" key="1">
    <citation type="submission" date="2024-04" db="EMBL/GenBank/DDBJ databases">
        <authorList>
            <consortium name="Molecular Ecology Group"/>
        </authorList>
    </citation>
    <scope>NUCLEOTIDE SEQUENCE</scope>
</reference>
<feature type="compositionally biased region" description="Basic and acidic residues" evidence="1">
    <location>
        <begin position="83"/>
        <end position="110"/>
    </location>
</feature>
<evidence type="ECO:0008006" key="4">
    <source>
        <dbReference type="Google" id="ProtNLM"/>
    </source>
</evidence>
<organism evidence="2 3">
    <name type="scientific">Lasius platythorax</name>
    <dbReference type="NCBI Taxonomy" id="488582"/>
    <lineage>
        <taxon>Eukaryota</taxon>
        <taxon>Metazoa</taxon>
        <taxon>Ecdysozoa</taxon>
        <taxon>Arthropoda</taxon>
        <taxon>Hexapoda</taxon>
        <taxon>Insecta</taxon>
        <taxon>Pterygota</taxon>
        <taxon>Neoptera</taxon>
        <taxon>Endopterygota</taxon>
        <taxon>Hymenoptera</taxon>
        <taxon>Apocrita</taxon>
        <taxon>Aculeata</taxon>
        <taxon>Formicoidea</taxon>
        <taxon>Formicidae</taxon>
        <taxon>Formicinae</taxon>
        <taxon>Lasius</taxon>
        <taxon>Lasius</taxon>
    </lineage>
</organism>
<gene>
    <name evidence="2" type="ORF">LPLAT_LOCUS3165</name>
</gene>
<keyword evidence="3" id="KW-1185">Reference proteome</keyword>
<dbReference type="EMBL" id="OZ034835">
    <property type="protein sequence ID" value="CAL1677101.1"/>
    <property type="molecule type" value="Genomic_DNA"/>
</dbReference>
<evidence type="ECO:0000256" key="1">
    <source>
        <dbReference type="SAM" id="MobiDB-lite"/>
    </source>
</evidence>
<feature type="region of interest" description="Disordered" evidence="1">
    <location>
        <begin position="79"/>
        <end position="110"/>
    </location>
</feature>
<dbReference type="AlphaFoldDB" id="A0AAV2ND65"/>
<evidence type="ECO:0000313" key="2">
    <source>
        <dbReference type="EMBL" id="CAL1677101.1"/>
    </source>
</evidence>
<protein>
    <recommendedName>
        <fullName evidence="4">Secreted protein</fullName>
    </recommendedName>
</protein>
<proteinExistence type="predicted"/>
<evidence type="ECO:0000313" key="3">
    <source>
        <dbReference type="Proteomes" id="UP001497644"/>
    </source>
</evidence>